<name>A0A1I5XAK4_9FIRM</name>
<dbReference type="AlphaFoldDB" id="A0A1I5XAK4"/>
<evidence type="ECO:0000313" key="2">
    <source>
        <dbReference type="Proteomes" id="UP000182624"/>
    </source>
</evidence>
<dbReference type="EMBL" id="FOXO01000030">
    <property type="protein sequence ID" value="SFQ29005.1"/>
    <property type="molecule type" value="Genomic_DNA"/>
</dbReference>
<organism evidence="1 2">
    <name type="scientific">Butyrivibrio proteoclasticus</name>
    <dbReference type="NCBI Taxonomy" id="43305"/>
    <lineage>
        <taxon>Bacteria</taxon>
        <taxon>Bacillati</taxon>
        <taxon>Bacillota</taxon>
        <taxon>Clostridia</taxon>
        <taxon>Lachnospirales</taxon>
        <taxon>Lachnospiraceae</taxon>
        <taxon>Butyrivibrio</taxon>
    </lineage>
</organism>
<dbReference type="Proteomes" id="UP000182624">
    <property type="component" value="Unassembled WGS sequence"/>
</dbReference>
<reference evidence="2" key="1">
    <citation type="submission" date="2016-10" db="EMBL/GenBank/DDBJ databases">
        <authorList>
            <person name="Varghese N."/>
            <person name="Submissions S."/>
        </authorList>
    </citation>
    <scope>NUCLEOTIDE SEQUENCE [LARGE SCALE GENOMIC DNA]</scope>
    <source>
        <strain evidence="2">P18</strain>
    </source>
</reference>
<accession>A0A1I5XAK4</accession>
<protein>
    <submittedName>
        <fullName evidence="1">Uncharacterized protein</fullName>
    </submittedName>
</protein>
<keyword evidence="2" id="KW-1185">Reference proteome</keyword>
<dbReference type="RefSeq" id="WP_177201692.1">
    <property type="nucleotide sequence ID" value="NZ_FOXO01000030.1"/>
</dbReference>
<gene>
    <name evidence="1" type="ORF">SAMN04487928_1301</name>
</gene>
<proteinExistence type="predicted"/>
<evidence type="ECO:0000313" key="1">
    <source>
        <dbReference type="EMBL" id="SFQ29005.1"/>
    </source>
</evidence>
<sequence length="58" mass="6557">MRKEEFLKELNNYGYEAELTGSVLTVVVDSVAEVPSIRSLARSCGYNYSFGVRTKHNK</sequence>